<dbReference type="HOGENOM" id="CLU_727087_0_0_11"/>
<dbReference type="Gene3D" id="3.40.960.10">
    <property type="entry name" value="VSR Endonuclease"/>
    <property type="match status" value="1"/>
</dbReference>
<dbReference type="SUPFAM" id="SSF52980">
    <property type="entry name" value="Restriction endonuclease-like"/>
    <property type="match status" value="1"/>
</dbReference>
<dbReference type="eggNOG" id="COG5340">
    <property type="taxonomic scope" value="Bacteria"/>
</dbReference>
<organism evidence="3 4">
    <name type="scientific">Kytococcus sedentarius (strain ATCC 14392 / DSM 20547 / JCM 11482 / CCUG 33030 / NBRC 15357 / NCTC 11040 / CCM 314 / 541)</name>
    <name type="common">Micrococcus sedentarius</name>
    <dbReference type="NCBI Taxonomy" id="478801"/>
    <lineage>
        <taxon>Bacteria</taxon>
        <taxon>Bacillati</taxon>
        <taxon>Actinomycetota</taxon>
        <taxon>Actinomycetes</taxon>
        <taxon>Micrococcales</taxon>
        <taxon>Kytococcaceae</taxon>
        <taxon>Kytococcus</taxon>
    </lineage>
</organism>
<dbReference type="EMBL" id="CP001686">
    <property type="protein sequence ID" value="ACV07207.1"/>
    <property type="molecule type" value="Genomic_DNA"/>
</dbReference>
<evidence type="ECO:0000313" key="4">
    <source>
        <dbReference type="Proteomes" id="UP000006666"/>
    </source>
</evidence>
<reference evidence="3 4" key="1">
    <citation type="journal article" date="2009" name="Stand. Genomic Sci.">
        <title>Complete genome sequence of Kytococcus sedentarius type strain (541).</title>
        <authorList>
            <person name="Sims D."/>
            <person name="Brettin T."/>
            <person name="Detter J.C."/>
            <person name="Han C."/>
            <person name="Lapidus A."/>
            <person name="Copeland A."/>
            <person name="Glavina Del Rio T."/>
            <person name="Nolan M."/>
            <person name="Chen F."/>
            <person name="Lucas S."/>
            <person name="Tice H."/>
            <person name="Cheng J.F."/>
            <person name="Bruce D."/>
            <person name="Goodwin L."/>
            <person name="Pitluck S."/>
            <person name="Ovchinnikova G."/>
            <person name="Pati A."/>
            <person name="Ivanova N."/>
            <person name="Mavrommatis K."/>
            <person name="Chen A."/>
            <person name="Palaniappan K."/>
            <person name="D'haeseleer P."/>
            <person name="Chain P."/>
            <person name="Bristow J."/>
            <person name="Eisen J.A."/>
            <person name="Markowitz V."/>
            <person name="Hugenholtz P."/>
            <person name="Schneider S."/>
            <person name="Goker M."/>
            <person name="Pukall R."/>
            <person name="Kyrpides N.C."/>
            <person name="Klenk H.P."/>
        </authorList>
    </citation>
    <scope>NUCLEOTIDE SEQUENCE [LARGE SCALE GENOMIC DNA]</scope>
    <source>
        <strain evidence="4">ATCC 14392 / DSM 20547 / JCM 11482 / CCUG 33030 / NBRC 15357 / NCTC 11040 / CCM 314 / 541</strain>
    </source>
</reference>
<dbReference type="Proteomes" id="UP000006666">
    <property type="component" value="Chromosome"/>
</dbReference>
<dbReference type="InterPro" id="IPR025159">
    <property type="entry name" value="AbiEi_N"/>
</dbReference>
<accession>C7NLV8</accession>
<evidence type="ECO:0000313" key="3">
    <source>
        <dbReference type="EMBL" id="ACV07207.1"/>
    </source>
</evidence>
<sequence>MSSLPADLAALAAVHRATLTSADLQTAGVGRRELERWVAAGALCRVGRGAYVDGAALRGASPEQAHVLTATAISRTWPQGFALSHDSAALLHGLPLLTVPDTVRGIATGGPPPSAPSSASAPPPPRAADPAPPGSAAASASAPSSSAAPQRRDPRPRKDTRTRKNASATIHRGESVLPTQSIAGCTVVAAAEAVFGVAALHGVEAGLVTLDAALHRTVEHVPEYGAPRPPGTVYLDELATLNRALLNHPGHARFRQVRLLADPRCESPGESRTRWLLMNLGYRVRSQVEVRDSAGRLAGRVDFALEDEPVAVEFDGTGKYTQYGHTVARDKARDQAMQRCGYEPVHLLWAHLRQPETVRAMVEHARERVRRHRVA</sequence>
<proteinExistence type="predicted"/>
<dbReference type="InterPro" id="IPR011335">
    <property type="entry name" value="Restrct_endonuc-II-like"/>
</dbReference>
<protein>
    <recommendedName>
        <fullName evidence="2">AbiEi antitoxin N-terminal domain-containing protein</fullName>
    </recommendedName>
</protein>
<evidence type="ECO:0000259" key="2">
    <source>
        <dbReference type="Pfam" id="PF13338"/>
    </source>
</evidence>
<dbReference type="KEGG" id="kse:Ksed_22240"/>
<dbReference type="STRING" id="478801.Ksed_22240"/>
<feature type="compositionally biased region" description="Basic and acidic residues" evidence="1">
    <location>
        <begin position="150"/>
        <end position="159"/>
    </location>
</feature>
<gene>
    <name evidence="3" type="ordered locus">Ksed_22240</name>
</gene>
<feature type="domain" description="AbiEi antitoxin N-terminal" evidence="2">
    <location>
        <begin position="8"/>
        <end position="52"/>
    </location>
</feature>
<keyword evidence="4" id="KW-1185">Reference proteome</keyword>
<dbReference type="AlphaFoldDB" id="C7NLV8"/>
<dbReference type="RefSeq" id="WP_015780140.1">
    <property type="nucleotide sequence ID" value="NC_013169.1"/>
</dbReference>
<feature type="region of interest" description="Disordered" evidence="1">
    <location>
        <begin position="104"/>
        <end position="173"/>
    </location>
</feature>
<dbReference type="Pfam" id="PF13338">
    <property type="entry name" value="AbiEi_4"/>
    <property type="match status" value="1"/>
</dbReference>
<name>C7NLV8_KYTSD</name>
<feature type="compositionally biased region" description="Pro residues" evidence="1">
    <location>
        <begin position="110"/>
        <end position="133"/>
    </location>
</feature>
<feature type="compositionally biased region" description="Low complexity" evidence="1">
    <location>
        <begin position="134"/>
        <end position="149"/>
    </location>
</feature>
<evidence type="ECO:0000256" key="1">
    <source>
        <dbReference type="SAM" id="MobiDB-lite"/>
    </source>
</evidence>